<protein>
    <recommendedName>
        <fullName evidence="2">NADP-dependent oxidoreductase domain-containing protein</fullName>
    </recommendedName>
</protein>
<dbReference type="PANTHER" id="PTHR43625">
    <property type="entry name" value="AFLATOXIN B1 ALDEHYDE REDUCTASE"/>
    <property type="match status" value="1"/>
</dbReference>
<dbReference type="GO" id="GO:0005737">
    <property type="term" value="C:cytoplasm"/>
    <property type="evidence" value="ECO:0007669"/>
    <property type="project" value="TreeGrafter"/>
</dbReference>
<dbReference type="InterPro" id="IPR050791">
    <property type="entry name" value="Aldo-Keto_reductase"/>
</dbReference>
<proteinExistence type="predicted"/>
<dbReference type="CDD" id="cd19088">
    <property type="entry name" value="AKR_AKR13B1"/>
    <property type="match status" value="1"/>
</dbReference>
<reference evidence="3" key="1">
    <citation type="submission" date="2020-02" db="EMBL/GenBank/DDBJ databases">
        <authorList>
            <person name="Meier V. D."/>
        </authorList>
    </citation>
    <scope>NUCLEOTIDE SEQUENCE</scope>
    <source>
        <strain evidence="3">AVDCRST_MAG38</strain>
    </source>
</reference>
<dbReference type="AlphaFoldDB" id="A0A6J4S169"/>
<dbReference type="InterPro" id="IPR020471">
    <property type="entry name" value="AKR"/>
</dbReference>
<name>A0A6J4S169_9ACTN</name>
<dbReference type="InterPro" id="IPR036812">
    <property type="entry name" value="NAD(P)_OxRdtase_dom_sf"/>
</dbReference>
<gene>
    <name evidence="3" type="ORF">AVDCRST_MAG38-2183</name>
</gene>
<accession>A0A6J4S169</accession>
<dbReference type="SUPFAM" id="SSF51430">
    <property type="entry name" value="NAD(P)-linked oxidoreductase"/>
    <property type="match status" value="1"/>
</dbReference>
<dbReference type="PRINTS" id="PR00069">
    <property type="entry name" value="ALDKETRDTASE"/>
</dbReference>
<organism evidence="3">
    <name type="scientific">uncultured Solirubrobacteraceae bacterium</name>
    <dbReference type="NCBI Taxonomy" id="1162706"/>
    <lineage>
        <taxon>Bacteria</taxon>
        <taxon>Bacillati</taxon>
        <taxon>Actinomycetota</taxon>
        <taxon>Thermoleophilia</taxon>
        <taxon>Solirubrobacterales</taxon>
        <taxon>Solirubrobacteraceae</taxon>
        <taxon>environmental samples</taxon>
    </lineage>
</organism>
<dbReference type="Pfam" id="PF00248">
    <property type="entry name" value="Aldo_ket_red"/>
    <property type="match status" value="1"/>
</dbReference>
<dbReference type="GO" id="GO:0016491">
    <property type="term" value="F:oxidoreductase activity"/>
    <property type="evidence" value="ECO:0007669"/>
    <property type="project" value="UniProtKB-KW"/>
</dbReference>
<keyword evidence="1" id="KW-0560">Oxidoreductase</keyword>
<evidence type="ECO:0000313" key="3">
    <source>
        <dbReference type="EMBL" id="CAA9483643.1"/>
    </source>
</evidence>
<dbReference type="Gene3D" id="3.20.20.100">
    <property type="entry name" value="NADP-dependent oxidoreductase domain"/>
    <property type="match status" value="1"/>
</dbReference>
<dbReference type="EMBL" id="CADCVJ010000185">
    <property type="protein sequence ID" value="CAA9483643.1"/>
    <property type="molecule type" value="Genomic_DNA"/>
</dbReference>
<evidence type="ECO:0000259" key="2">
    <source>
        <dbReference type="Pfam" id="PF00248"/>
    </source>
</evidence>
<evidence type="ECO:0000256" key="1">
    <source>
        <dbReference type="ARBA" id="ARBA00023002"/>
    </source>
</evidence>
<feature type="domain" description="NADP-dependent oxidoreductase" evidence="2">
    <location>
        <begin position="25"/>
        <end position="294"/>
    </location>
</feature>
<dbReference type="InterPro" id="IPR023210">
    <property type="entry name" value="NADP_OxRdtase_dom"/>
</dbReference>
<sequence>MASPTTALIGAGDRARRLGGRPLGRIGLGCMPLSTASAPPVEQGIRTIHAALDAGVRLLDTADAYAIDEARVGDNERLIGRALRGRGDAAVVATKGGHVRRGTDWLLDGSPAHLRRACEASLRALGREAIDLYQLHRPDPKVPYAESVGALRDLRDEGKIVHVGLSNATVAQLEEAEGIVTIAAVQNELSLSYAAPLANGEADACARRDIPLLAWSPLGGIPSAGDAPGRVAAVRDAAAAHGVSPQRVVLAWLIATSPAILPIPGSSRPATILDSIAAAGLELAADEIEAIGAAADYAARTGSGS</sequence>
<dbReference type="PANTHER" id="PTHR43625:SF40">
    <property type="entry name" value="ALDO-KETO REDUCTASE YAKC [NADP(+)]"/>
    <property type="match status" value="1"/>
</dbReference>